<keyword evidence="2 6" id="KW-0547">Nucleotide-binding</keyword>
<protein>
    <recommendedName>
        <fullName evidence="7">Kinesin-like protein</fullName>
    </recommendedName>
</protein>
<comment type="similarity">
    <text evidence="5">Belongs to the TRAFAC class myosin-kinesin ATPase superfamily. Kinesin family. KIN-13 subfamily.</text>
</comment>
<comment type="caution">
    <text evidence="11">The sequence shown here is derived from an EMBL/GenBank/DDBJ whole genome shotgun (WGS) entry which is preliminary data.</text>
</comment>
<feature type="domain" description="Kinesin motor" evidence="9">
    <location>
        <begin position="229"/>
        <end position="548"/>
    </location>
</feature>
<dbReference type="GO" id="GO:0005874">
    <property type="term" value="C:microtubule"/>
    <property type="evidence" value="ECO:0007669"/>
    <property type="project" value="UniProtKB-KW"/>
</dbReference>
<feature type="compositionally biased region" description="Pro residues" evidence="8">
    <location>
        <begin position="717"/>
        <end position="726"/>
    </location>
</feature>
<dbReference type="GO" id="GO:0007019">
    <property type="term" value="P:microtubule depolymerization"/>
    <property type="evidence" value="ECO:0007669"/>
    <property type="project" value="TreeGrafter"/>
</dbReference>
<dbReference type="Pfam" id="PF00225">
    <property type="entry name" value="Kinesin"/>
    <property type="match status" value="1"/>
</dbReference>
<feature type="domain" description="SAM" evidence="10">
    <location>
        <begin position="29"/>
        <end position="87"/>
    </location>
</feature>
<feature type="compositionally biased region" description="Acidic residues" evidence="8">
    <location>
        <begin position="595"/>
        <end position="613"/>
    </location>
</feature>
<evidence type="ECO:0000256" key="8">
    <source>
        <dbReference type="SAM" id="MobiDB-lite"/>
    </source>
</evidence>
<dbReference type="STRING" id="109895.A0A507E5J0"/>
<evidence type="ECO:0000256" key="6">
    <source>
        <dbReference type="PROSITE-ProRule" id="PRU00283"/>
    </source>
</evidence>
<evidence type="ECO:0000256" key="5">
    <source>
        <dbReference type="ARBA" id="ARBA00061030"/>
    </source>
</evidence>
<organism evidence="11 12">
    <name type="scientific">Powellomyces hirtus</name>
    <dbReference type="NCBI Taxonomy" id="109895"/>
    <lineage>
        <taxon>Eukaryota</taxon>
        <taxon>Fungi</taxon>
        <taxon>Fungi incertae sedis</taxon>
        <taxon>Chytridiomycota</taxon>
        <taxon>Chytridiomycota incertae sedis</taxon>
        <taxon>Chytridiomycetes</taxon>
        <taxon>Spizellomycetales</taxon>
        <taxon>Powellomycetaceae</taxon>
        <taxon>Powellomyces</taxon>
    </lineage>
</organism>
<dbReference type="EMBL" id="QEAQ01000037">
    <property type="protein sequence ID" value="TPX58358.1"/>
    <property type="molecule type" value="Genomic_DNA"/>
</dbReference>
<evidence type="ECO:0000256" key="4">
    <source>
        <dbReference type="ARBA" id="ARBA00023175"/>
    </source>
</evidence>
<keyword evidence="12" id="KW-1185">Reference proteome</keyword>
<dbReference type="InterPro" id="IPR027640">
    <property type="entry name" value="Kinesin-like_fam"/>
</dbReference>
<feature type="compositionally biased region" description="Basic and acidic residues" evidence="8">
    <location>
        <begin position="620"/>
        <end position="629"/>
    </location>
</feature>
<dbReference type="AlphaFoldDB" id="A0A507E5J0"/>
<dbReference type="GO" id="GO:0008017">
    <property type="term" value="F:microtubule binding"/>
    <property type="evidence" value="ECO:0007669"/>
    <property type="project" value="InterPro"/>
</dbReference>
<keyword evidence="1 7" id="KW-0493">Microtubule</keyword>
<dbReference type="SUPFAM" id="SSF47769">
    <property type="entry name" value="SAM/Pointed domain"/>
    <property type="match status" value="1"/>
</dbReference>
<dbReference type="PROSITE" id="PS50067">
    <property type="entry name" value="KINESIN_MOTOR_2"/>
    <property type="match status" value="1"/>
</dbReference>
<dbReference type="GO" id="GO:0005524">
    <property type="term" value="F:ATP binding"/>
    <property type="evidence" value="ECO:0007669"/>
    <property type="project" value="UniProtKB-UniRule"/>
</dbReference>
<feature type="compositionally biased region" description="Low complexity" evidence="8">
    <location>
        <begin position="110"/>
        <end position="126"/>
    </location>
</feature>
<dbReference type="InterPro" id="IPR001752">
    <property type="entry name" value="Kinesin_motor_dom"/>
</dbReference>
<feature type="compositionally biased region" description="Low complexity" evidence="8">
    <location>
        <begin position="727"/>
        <end position="744"/>
    </location>
</feature>
<dbReference type="InterPro" id="IPR013761">
    <property type="entry name" value="SAM/pointed_sf"/>
</dbReference>
<dbReference type="Gene3D" id="3.40.850.10">
    <property type="entry name" value="Kinesin motor domain"/>
    <property type="match status" value="1"/>
</dbReference>
<evidence type="ECO:0000256" key="2">
    <source>
        <dbReference type="ARBA" id="ARBA00022741"/>
    </source>
</evidence>
<evidence type="ECO:0000313" key="11">
    <source>
        <dbReference type="EMBL" id="TPX58358.1"/>
    </source>
</evidence>
<gene>
    <name evidence="11" type="ORF">PhCBS80983_g03183</name>
</gene>
<feature type="region of interest" description="Disordered" evidence="8">
    <location>
        <begin position="1"/>
        <end position="21"/>
    </location>
</feature>
<keyword evidence="3 6" id="KW-0067">ATP-binding</keyword>
<evidence type="ECO:0000256" key="7">
    <source>
        <dbReference type="RuleBase" id="RU000394"/>
    </source>
</evidence>
<dbReference type="SMART" id="SM00129">
    <property type="entry name" value="KISc"/>
    <property type="match status" value="1"/>
</dbReference>
<feature type="compositionally biased region" description="Gly residues" evidence="8">
    <location>
        <begin position="650"/>
        <end position="659"/>
    </location>
</feature>
<feature type="compositionally biased region" description="Polar residues" evidence="8">
    <location>
        <begin position="9"/>
        <end position="21"/>
    </location>
</feature>
<dbReference type="PROSITE" id="PS00411">
    <property type="entry name" value="KINESIN_MOTOR_1"/>
    <property type="match status" value="1"/>
</dbReference>
<feature type="compositionally biased region" description="Low complexity" evidence="8">
    <location>
        <begin position="667"/>
        <end position="685"/>
    </location>
</feature>
<dbReference type="InterPro" id="IPR036961">
    <property type="entry name" value="Kinesin_motor_dom_sf"/>
</dbReference>
<evidence type="ECO:0000256" key="3">
    <source>
        <dbReference type="ARBA" id="ARBA00022840"/>
    </source>
</evidence>
<dbReference type="Gene3D" id="1.10.150.50">
    <property type="entry name" value="Transcription Factor, Ets-1"/>
    <property type="match status" value="1"/>
</dbReference>
<dbReference type="FunFam" id="3.40.850.10:FF:000012">
    <property type="entry name" value="Kinesin-like protein"/>
    <property type="match status" value="1"/>
</dbReference>
<evidence type="ECO:0000259" key="9">
    <source>
        <dbReference type="PROSITE" id="PS50067"/>
    </source>
</evidence>
<feature type="region of interest" description="Disordered" evidence="8">
    <location>
        <begin position="551"/>
        <end position="744"/>
    </location>
</feature>
<evidence type="ECO:0000313" key="12">
    <source>
        <dbReference type="Proteomes" id="UP000318582"/>
    </source>
</evidence>
<dbReference type="InterPro" id="IPR001660">
    <property type="entry name" value="SAM"/>
</dbReference>
<sequence length="834" mass="91445">MNGIHPEPTATSASTFDPSSSKMSQSLLLETLRQVELDQYYSNFSVVGINDVETLVQLTMQDYGIVGVHGMEDRKREFQLIQMLKTEFPGLTDSAPTPSQHTAMLQKAGSLSSLHSTSLTSPATSSYHHPRSEQLIEDNSNSNIRRVASVGRLRPPSASFGSAFNMDNHNDDVASYRGSASQLLDDDTPRTPMKFKRSTNTLNAYGVPVTAPGAQSSVKLGSVSSLSDRIRVCVRKRPLNSKERKKNESDIAHVNGRRTININEPKVKVDLTRYVEQHEFIFDEAFDANCTNDDVYRRTAFPLVEYIFDGGKATCFAYGQTGSGKTFTMLDSKDGLYVKAGRDIFATLRQPQHSHLAAWGSFYEIYQGHLYDLLNNRKKLFAREDANKQVCIAGLTEHEMSDVEQLMGIFEYGNNARSTGATGANADSSRSHAIFQIVLRNKKKTVGKLSFIDLAGSERGADRGETDQQTRREGSEINKSLLALKECIRALDLDSKHTPFRQSKLTQVLKDSFIGNSRTCMIATISPNIANSEHTLNTLRYADRVKELKGDSHVAAASDDEYNQPPPPPQQQQQPYPPLETQTHHHHHISQPTGELDDSDNDEPMYSDGDDEGFLLNAESTEHPLHDLSDGVEDDHEVEEQEDEYAKRPVGGGAGGGAGHAYHTRSRGAVASGGATTTTRLRPSPTSLPVPTPLPAATTLSTTHKPPPPQATRSTHSPPPPPPPSHPSSTTAPATTTTTTPPSSIDAFIRTHRQHIREITEINRVESKLLVNLTMKMSGANSDPTTATSTTTTTHGGGDPAFADYVRELETLFDRKLKTVAMVRDMVRGVVGGL</sequence>
<feature type="binding site" evidence="6">
    <location>
        <begin position="319"/>
        <end position="326"/>
    </location>
    <ligand>
        <name>ATP</name>
        <dbReference type="ChEBI" id="CHEBI:30616"/>
    </ligand>
</feature>
<name>A0A507E5J0_9FUNG</name>
<dbReference type="PANTHER" id="PTHR47971">
    <property type="entry name" value="KINESIN-RELATED PROTEIN 6"/>
    <property type="match status" value="1"/>
</dbReference>
<reference evidence="11 12" key="1">
    <citation type="journal article" date="2019" name="Sci. Rep.">
        <title>Comparative genomics of chytrid fungi reveal insights into the obligate biotrophic and pathogenic lifestyle of Synchytrium endobioticum.</title>
        <authorList>
            <person name="van de Vossenberg B.T.L.H."/>
            <person name="Warris S."/>
            <person name="Nguyen H.D.T."/>
            <person name="van Gent-Pelzer M.P.E."/>
            <person name="Joly D.L."/>
            <person name="van de Geest H.C."/>
            <person name="Bonants P.J.M."/>
            <person name="Smith D.S."/>
            <person name="Levesque C.A."/>
            <person name="van der Lee T.A.J."/>
        </authorList>
    </citation>
    <scope>NUCLEOTIDE SEQUENCE [LARGE SCALE GENOMIC DNA]</scope>
    <source>
        <strain evidence="11 12">CBS 809.83</strain>
    </source>
</reference>
<dbReference type="SUPFAM" id="SSF52540">
    <property type="entry name" value="P-loop containing nucleoside triphosphate hydrolases"/>
    <property type="match status" value="1"/>
</dbReference>
<feature type="compositionally biased region" description="Acidic residues" evidence="8">
    <location>
        <begin position="630"/>
        <end position="643"/>
    </location>
</feature>
<dbReference type="Proteomes" id="UP000318582">
    <property type="component" value="Unassembled WGS sequence"/>
</dbReference>
<feature type="region of interest" description="Disordered" evidence="8">
    <location>
        <begin position="107"/>
        <end position="133"/>
    </location>
</feature>
<dbReference type="InterPro" id="IPR027417">
    <property type="entry name" value="P-loop_NTPase"/>
</dbReference>
<dbReference type="PRINTS" id="PR00380">
    <property type="entry name" value="KINESINHEAVY"/>
</dbReference>
<proteinExistence type="inferred from homology"/>
<dbReference type="InterPro" id="IPR019821">
    <property type="entry name" value="Kinesin_motor_CS"/>
</dbReference>
<feature type="compositionally biased region" description="Pro residues" evidence="8">
    <location>
        <begin position="564"/>
        <end position="578"/>
    </location>
</feature>
<dbReference type="GO" id="GO:0007018">
    <property type="term" value="P:microtubule-based movement"/>
    <property type="evidence" value="ECO:0007669"/>
    <property type="project" value="InterPro"/>
</dbReference>
<dbReference type="CDD" id="cd01367">
    <property type="entry name" value="KISc_KIF2_like"/>
    <property type="match status" value="1"/>
</dbReference>
<dbReference type="PANTHER" id="PTHR47971:SF20">
    <property type="entry name" value="KINESIN-LIKE PROTEIN KIF24"/>
    <property type="match status" value="1"/>
</dbReference>
<evidence type="ECO:0000256" key="1">
    <source>
        <dbReference type="ARBA" id="ARBA00022701"/>
    </source>
</evidence>
<keyword evidence="4 6" id="KW-0505">Motor protein</keyword>
<dbReference type="GO" id="GO:0003777">
    <property type="term" value="F:microtubule motor activity"/>
    <property type="evidence" value="ECO:0007669"/>
    <property type="project" value="InterPro"/>
</dbReference>
<accession>A0A507E5J0</accession>
<evidence type="ECO:0000259" key="10">
    <source>
        <dbReference type="PROSITE" id="PS50105"/>
    </source>
</evidence>
<dbReference type="PROSITE" id="PS50105">
    <property type="entry name" value="SAM_DOMAIN"/>
    <property type="match status" value="1"/>
</dbReference>